<organism evidence="1 2">
    <name type="scientific">Orbilia ellipsospora</name>
    <dbReference type="NCBI Taxonomy" id="2528407"/>
    <lineage>
        <taxon>Eukaryota</taxon>
        <taxon>Fungi</taxon>
        <taxon>Dikarya</taxon>
        <taxon>Ascomycota</taxon>
        <taxon>Pezizomycotina</taxon>
        <taxon>Orbiliomycetes</taxon>
        <taxon>Orbiliales</taxon>
        <taxon>Orbiliaceae</taxon>
        <taxon>Orbilia</taxon>
    </lineage>
</organism>
<evidence type="ECO:0000313" key="2">
    <source>
        <dbReference type="Proteomes" id="UP001365542"/>
    </source>
</evidence>
<keyword evidence="2" id="KW-1185">Reference proteome</keyword>
<evidence type="ECO:0008006" key="3">
    <source>
        <dbReference type="Google" id="ProtNLM"/>
    </source>
</evidence>
<comment type="caution">
    <text evidence="1">The sequence shown here is derived from an EMBL/GenBank/DDBJ whole genome shotgun (WGS) entry which is preliminary data.</text>
</comment>
<dbReference type="Proteomes" id="UP001365542">
    <property type="component" value="Unassembled WGS sequence"/>
</dbReference>
<evidence type="ECO:0000313" key="1">
    <source>
        <dbReference type="EMBL" id="KAK6540828.1"/>
    </source>
</evidence>
<dbReference type="AlphaFoldDB" id="A0AAV9XM36"/>
<sequence>MPCPVCHRASEGSVFPPCDSLCNIEYCSAAHQSLDTDNPRHTGICLSLVQHVQEAYRVVNRILLEYPVSIVKANVDIASTVDGPFPTVNILNFFTSTPIPRSHLQNLCSLAPSGLNLYHTFLPALNYLNARQSICNILQKINTPQALQILHDHVIELHYYIWDVSVLQTYTVRYLLSTDRDLQCWSYLKAWIERSQPEALAVLLDNDKHGWHKEGILDMPPKYHEDLLDLKLNVEYVKRQTDIGFWIFYLLLLFRWYNDLLALQDTLLFKDFLSNKMNEDVADVIVQFSVSTQFLKCNRRLQRSDNAALLQRIKKRMMVLWEVVYISDKDFWISSVGPEREAWFMACGYLANRGKYFTFDSNSFFWYCWSAWRRERGGIEWIVEGLEERQRVEKRREEEIEGRGSFGSEVL</sequence>
<name>A0AAV9XM36_9PEZI</name>
<proteinExistence type="predicted"/>
<dbReference type="EMBL" id="JAVHJO010000004">
    <property type="protein sequence ID" value="KAK6540828.1"/>
    <property type="molecule type" value="Genomic_DNA"/>
</dbReference>
<accession>A0AAV9XM36</accession>
<reference evidence="1 2" key="1">
    <citation type="submission" date="2019-10" db="EMBL/GenBank/DDBJ databases">
        <authorList>
            <person name="Palmer J.M."/>
        </authorList>
    </citation>
    <scope>NUCLEOTIDE SEQUENCE [LARGE SCALE GENOMIC DNA]</scope>
    <source>
        <strain evidence="1 2">TWF694</strain>
    </source>
</reference>
<protein>
    <recommendedName>
        <fullName evidence="3">MYND-type zinc finger protein samB</fullName>
    </recommendedName>
</protein>
<gene>
    <name evidence="1" type="ORF">TWF694_008216</name>
</gene>